<evidence type="ECO:0000313" key="5">
    <source>
        <dbReference type="Proteomes" id="UP000244930"/>
    </source>
</evidence>
<keyword evidence="1" id="KW-0597">Phosphoprotein</keyword>
<dbReference type="SUPFAM" id="SSF109604">
    <property type="entry name" value="HD-domain/PDEase-like"/>
    <property type="match status" value="1"/>
</dbReference>
<protein>
    <submittedName>
        <fullName evidence="4">Two-component system response regulator</fullName>
    </submittedName>
</protein>
<evidence type="ECO:0000259" key="2">
    <source>
        <dbReference type="PROSITE" id="PS50110"/>
    </source>
</evidence>
<feature type="domain" description="Response regulatory" evidence="2">
    <location>
        <begin position="10"/>
        <end position="126"/>
    </location>
</feature>
<sequence>MTIECTDKQSVLVVDDTPENIELLRQLLRADYVVHAAVSGRKGLEIAHASPQPDIILLDVMMPDMDGYEVCRRLKSDSATAHIPVVFITALDQTGDEANGLALGAVDYIRKPFEPVVVKARVRNHLALKRYERGLEALVQARTAELTLTQQVTIEALATLAEYRDSETGGHIKRTQRYVRVLAEYLSQLDGYRTFLDEETIDLLFRCAPLHDIGKVAVRDVILLKPGALTPPEFEEMKQHVLYGSKALEVAEERLGTSSFLGLARELILSHHERWDGTGYPRGLQGEQIPLPGRLMAVADVYDALISRRVYKPAFTHDRAAEIIRDGRGRHFDPAIVDAFLAVEDAFKRIANEFSDDTSNPD</sequence>
<dbReference type="SUPFAM" id="SSF52172">
    <property type="entry name" value="CheY-like"/>
    <property type="match status" value="1"/>
</dbReference>
<evidence type="ECO:0000313" key="4">
    <source>
        <dbReference type="EMBL" id="AWI76363.1"/>
    </source>
</evidence>
<proteinExistence type="predicted"/>
<dbReference type="Pfam" id="PF00072">
    <property type="entry name" value="Response_reg"/>
    <property type="match status" value="1"/>
</dbReference>
<dbReference type="Pfam" id="PF13487">
    <property type="entry name" value="HD_5"/>
    <property type="match status" value="1"/>
</dbReference>
<dbReference type="GO" id="GO:0008081">
    <property type="term" value="F:phosphoric diester hydrolase activity"/>
    <property type="evidence" value="ECO:0007669"/>
    <property type="project" value="UniProtKB-ARBA"/>
</dbReference>
<reference evidence="4 5" key="1">
    <citation type="submission" date="2017-06" db="EMBL/GenBank/DDBJ databases">
        <title>Azoarcus.</title>
        <authorList>
            <person name="Woo J.-H."/>
            <person name="Kim H.-S."/>
        </authorList>
    </citation>
    <scope>NUCLEOTIDE SEQUENCE [LARGE SCALE GENOMIC DNA]</scope>
    <source>
        <strain evidence="4 5">TSPY31</strain>
    </source>
</reference>
<dbReference type="EMBL" id="CP022187">
    <property type="protein sequence ID" value="AWI76363.1"/>
    <property type="molecule type" value="Genomic_DNA"/>
</dbReference>
<dbReference type="GO" id="GO:0000160">
    <property type="term" value="P:phosphorelay signal transduction system"/>
    <property type="evidence" value="ECO:0007669"/>
    <property type="project" value="InterPro"/>
</dbReference>
<feature type="modified residue" description="4-aspartylphosphate" evidence="1">
    <location>
        <position position="59"/>
    </location>
</feature>
<dbReference type="InterPro" id="IPR011006">
    <property type="entry name" value="CheY-like_superfamily"/>
</dbReference>
<dbReference type="CDD" id="cd19920">
    <property type="entry name" value="REC_PA4781-like"/>
    <property type="match status" value="1"/>
</dbReference>
<evidence type="ECO:0000259" key="3">
    <source>
        <dbReference type="PROSITE" id="PS51832"/>
    </source>
</evidence>
<dbReference type="SMART" id="SM00471">
    <property type="entry name" value="HDc"/>
    <property type="match status" value="1"/>
</dbReference>
<dbReference type="RefSeq" id="WP_108950063.1">
    <property type="nucleotide sequence ID" value="NZ_CP022187.1"/>
</dbReference>
<evidence type="ECO:0000256" key="1">
    <source>
        <dbReference type="PROSITE-ProRule" id="PRU00169"/>
    </source>
</evidence>
<dbReference type="PANTHER" id="PTHR45228">
    <property type="entry name" value="CYCLIC DI-GMP PHOSPHODIESTERASE TM_0186-RELATED"/>
    <property type="match status" value="1"/>
</dbReference>
<dbReference type="CDD" id="cd00077">
    <property type="entry name" value="HDc"/>
    <property type="match status" value="1"/>
</dbReference>
<name>A0A2U8GSZ5_9RHOO</name>
<dbReference type="Proteomes" id="UP000244930">
    <property type="component" value="Chromosome"/>
</dbReference>
<dbReference type="AlphaFoldDB" id="A0A2U8GSZ5"/>
<dbReference type="Gene3D" id="3.40.50.2300">
    <property type="match status" value="1"/>
</dbReference>
<gene>
    <name evidence="4" type="ORF">CEW83_15040</name>
</gene>
<dbReference type="InterPro" id="IPR052020">
    <property type="entry name" value="Cyclic_di-GMP/3'3'-cGAMP_PDE"/>
</dbReference>
<organism evidence="4 5">
    <name type="scientific">Parazoarcus communis</name>
    <dbReference type="NCBI Taxonomy" id="41977"/>
    <lineage>
        <taxon>Bacteria</taxon>
        <taxon>Pseudomonadati</taxon>
        <taxon>Pseudomonadota</taxon>
        <taxon>Betaproteobacteria</taxon>
        <taxon>Rhodocyclales</taxon>
        <taxon>Zoogloeaceae</taxon>
        <taxon>Parazoarcus</taxon>
    </lineage>
</organism>
<dbReference type="PANTHER" id="PTHR45228:SF5">
    <property type="entry name" value="CYCLIC DI-GMP PHOSPHODIESTERASE VC_1348-RELATED"/>
    <property type="match status" value="1"/>
</dbReference>
<feature type="domain" description="HD-GYP" evidence="3">
    <location>
        <begin position="146"/>
        <end position="356"/>
    </location>
</feature>
<dbReference type="SMART" id="SM00448">
    <property type="entry name" value="REC"/>
    <property type="match status" value="1"/>
</dbReference>
<dbReference type="InterPro" id="IPR003607">
    <property type="entry name" value="HD/PDEase_dom"/>
</dbReference>
<accession>A0A2U8GSZ5</accession>
<dbReference type="PROSITE" id="PS50110">
    <property type="entry name" value="RESPONSE_REGULATORY"/>
    <property type="match status" value="1"/>
</dbReference>
<keyword evidence="5" id="KW-1185">Reference proteome</keyword>
<dbReference type="PROSITE" id="PS51832">
    <property type="entry name" value="HD_GYP"/>
    <property type="match status" value="1"/>
</dbReference>
<dbReference type="KEGG" id="acom:CEW83_15040"/>
<dbReference type="InterPro" id="IPR001789">
    <property type="entry name" value="Sig_transdc_resp-reg_receiver"/>
</dbReference>
<dbReference type="InterPro" id="IPR037522">
    <property type="entry name" value="HD_GYP_dom"/>
</dbReference>
<dbReference type="Gene3D" id="1.10.3210.10">
    <property type="entry name" value="Hypothetical protein af1432"/>
    <property type="match status" value="1"/>
</dbReference>